<gene>
    <name evidence="1" type="ORF">L1987_02720</name>
</gene>
<feature type="non-terminal residue" evidence="1">
    <location>
        <position position="118"/>
    </location>
</feature>
<feature type="non-terminal residue" evidence="1">
    <location>
        <position position="1"/>
    </location>
</feature>
<evidence type="ECO:0000313" key="2">
    <source>
        <dbReference type="Proteomes" id="UP001056120"/>
    </source>
</evidence>
<proteinExistence type="predicted"/>
<organism evidence="1 2">
    <name type="scientific">Smallanthus sonchifolius</name>
    <dbReference type="NCBI Taxonomy" id="185202"/>
    <lineage>
        <taxon>Eukaryota</taxon>
        <taxon>Viridiplantae</taxon>
        <taxon>Streptophyta</taxon>
        <taxon>Embryophyta</taxon>
        <taxon>Tracheophyta</taxon>
        <taxon>Spermatophyta</taxon>
        <taxon>Magnoliopsida</taxon>
        <taxon>eudicotyledons</taxon>
        <taxon>Gunneridae</taxon>
        <taxon>Pentapetalae</taxon>
        <taxon>asterids</taxon>
        <taxon>campanulids</taxon>
        <taxon>Asterales</taxon>
        <taxon>Asteraceae</taxon>
        <taxon>Asteroideae</taxon>
        <taxon>Heliantheae alliance</taxon>
        <taxon>Millerieae</taxon>
        <taxon>Smallanthus</taxon>
    </lineage>
</organism>
<evidence type="ECO:0000313" key="1">
    <source>
        <dbReference type="EMBL" id="KAI3828615.1"/>
    </source>
</evidence>
<protein>
    <submittedName>
        <fullName evidence="1">Uncharacterized protein</fullName>
    </submittedName>
</protein>
<reference evidence="2" key="1">
    <citation type="journal article" date="2022" name="Mol. Ecol. Resour.">
        <title>The genomes of chicory, endive, great burdock and yacon provide insights into Asteraceae palaeo-polyploidization history and plant inulin production.</title>
        <authorList>
            <person name="Fan W."/>
            <person name="Wang S."/>
            <person name="Wang H."/>
            <person name="Wang A."/>
            <person name="Jiang F."/>
            <person name="Liu H."/>
            <person name="Zhao H."/>
            <person name="Xu D."/>
            <person name="Zhang Y."/>
        </authorList>
    </citation>
    <scope>NUCLEOTIDE SEQUENCE [LARGE SCALE GENOMIC DNA]</scope>
    <source>
        <strain evidence="2">cv. Yunnan</strain>
    </source>
</reference>
<sequence length="118" mass="13572">WRGLALLTCSDRPIIKKGRAGPMRLHQQIMSIQDPLLSLMVTHLLSMSLHKWMSVWLLFNNNSKNNNNVKPNERKNVICIINNKRKNVVCIINKCLKCNDKWMKCVECGNAELAAMII</sequence>
<comment type="caution">
    <text evidence="1">The sequence shown here is derived from an EMBL/GenBank/DDBJ whole genome shotgun (WGS) entry which is preliminary data.</text>
</comment>
<accession>A0ACB9K8J4</accession>
<dbReference type="EMBL" id="CM042018">
    <property type="protein sequence ID" value="KAI3828615.1"/>
    <property type="molecule type" value="Genomic_DNA"/>
</dbReference>
<dbReference type="Proteomes" id="UP001056120">
    <property type="component" value="Linkage Group LG01"/>
</dbReference>
<name>A0ACB9K8J4_9ASTR</name>
<keyword evidence="2" id="KW-1185">Reference proteome</keyword>
<reference evidence="1 2" key="2">
    <citation type="journal article" date="2022" name="Mol. Ecol. Resour.">
        <title>The genomes of chicory, endive, great burdock and yacon provide insights into Asteraceae paleo-polyploidization history and plant inulin production.</title>
        <authorList>
            <person name="Fan W."/>
            <person name="Wang S."/>
            <person name="Wang H."/>
            <person name="Wang A."/>
            <person name="Jiang F."/>
            <person name="Liu H."/>
            <person name="Zhao H."/>
            <person name="Xu D."/>
            <person name="Zhang Y."/>
        </authorList>
    </citation>
    <scope>NUCLEOTIDE SEQUENCE [LARGE SCALE GENOMIC DNA]</scope>
    <source>
        <strain evidence="2">cv. Yunnan</strain>
        <tissue evidence="1">Leaves</tissue>
    </source>
</reference>